<dbReference type="EMBL" id="UINC01003089">
    <property type="protein sequence ID" value="SVA03265.1"/>
    <property type="molecule type" value="Genomic_DNA"/>
</dbReference>
<dbReference type="InterPro" id="IPR036390">
    <property type="entry name" value="WH_DNA-bd_sf"/>
</dbReference>
<sequence>MNGALLATAENVCKSDPVITVPIWRILAVLRRQQMTVPAVARYLGLKRQSVQTTVNQMIEKGLVKTENNPDHKKSYLVSMTQEGNKSLARVNNYQKTLTELFVDGFDTSIEELVKVTNFIRKLRENSLVNIELFNTKQ</sequence>
<proteinExistence type="predicted"/>
<dbReference type="InterPro" id="IPR000835">
    <property type="entry name" value="HTH_MarR-typ"/>
</dbReference>
<name>A0A381SGS3_9ZZZZ</name>
<dbReference type="GO" id="GO:0003700">
    <property type="term" value="F:DNA-binding transcription factor activity"/>
    <property type="evidence" value="ECO:0007669"/>
    <property type="project" value="InterPro"/>
</dbReference>
<reference evidence="2" key="1">
    <citation type="submission" date="2018-05" db="EMBL/GenBank/DDBJ databases">
        <authorList>
            <person name="Lanie J.A."/>
            <person name="Ng W.-L."/>
            <person name="Kazmierczak K.M."/>
            <person name="Andrzejewski T.M."/>
            <person name="Davidsen T.M."/>
            <person name="Wayne K.J."/>
            <person name="Tettelin H."/>
            <person name="Glass J.I."/>
            <person name="Rusch D."/>
            <person name="Podicherti R."/>
            <person name="Tsui H.-C.T."/>
            <person name="Winkler M.E."/>
        </authorList>
    </citation>
    <scope>NUCLEOTIDE SEQUENCE</scope>
</reference>
<dbReference type="Gene3D" id="1.10.10.10">
    <property type="entry name" value="Winged helix-like DNA-binding domain superfamily/Winged helix DNA-binding domain"/>
    <property type="match status" value="1"/>
</dbReference>
<gene>
    <name evidence="2" type="ORF">METZ01_LOCUS56119</name>
</gene>
<dbReference type="PANTHER" id="PTHR33164:SF99">
    <property type="entry name" value="MARR FAMILY REGULATORY PROTEIN"/>
    <property type="match status" value="1"/>
</dbReference>
<dbReference type="AlphaFoldDB" id="A0A381SGS3"/>
<organism evidence="2">
    <name type="scientific">marine metagenome</name>
    <dbReference type="NCBI Taxonomy" id="408172"/>
    <lineage>
        <taxon>unclassified sequences</taxon>
        <taxon>metagenomes</taxon>
        <taxon>ecological metagenomes</taxon>
    </lineage>
</organism>
<evidence type="ECO:0000313" key="2">
    <source>
        <dbReference type="EMBL" id="SVA03265.1"/>
    </source>
</evidence>
<dbReference type="InterPro" id="IPR011991">
    <property type="entry name" value="ArsR-like_HTH"/>
</dbReference>
<evidence type="ECO:0000259" key="1">
    <source>
        <dbReference type="PROSITE" id="PS50995"/>
    </source>
</evidence>
<dbReference type="Pfam" id="PF12802">
    <property type="entry name" value="MarR_2"/>
    <property type="match status" value="1"/>
</dbReference>
<dbReference type="InterPro" id="IPR036388">
    <property type="entry name" value="WH-like_DNA-bd_sf"/>
</dbReference>
<dbReference type="SMART" id="SM00347">
    <property type="entry name" value="HTH_MARR"/>
    <property type="match status" value="1"/>
</dbReference>
<dbReference type="CDD" id="cd00090">
    <property type="entry name" value="HTH_ARSR"/>
    <property type="match status" value="1"/>
</dbReference>
<dbReference type="PANTHER" id="PTHR33164">
    <property type="entry name" value="TRANSCRIPTIONAL REGULATOR, MARR FAMILY"/>
    <property type="match status" value="1"/>
</dbReference>
<dbReference type="PROSITE" id="PS50995">
    <property type="entry name" value="HTH_MARR_2"/>
    <property type="match status" value="1"/>
</dbReference>
<dbReference type="GO" id="GO:0006950">
    <property type="term" value="P:response to stress"/>
    <property type="evidence" value="ECO:0007669"/>
    <property type="project" value="TreeGrafter"/>
</dbReference>
<dbReference type="InterPro" id="IPR039422">
    <property type="entry name" value="MarR/SlyA-like"/>
</dbReference>
<feature type="domain" description="HTH marR-type" evidence="1">
    <location>
        <begin position="1"/>
        <end position="125"/>
    </location>
</feature>
<accession>A0A381SGS3</accession>
<dbReference type="SUPFAM" id="SSF46785">
    <property type="entry name" value="Winged helix' DNA-binding domain"/>
    <property type="match status" value="1"/>
</dbReference>
<protein>
    <recommendedName>
        <fullName evidence="1">HTH marR-type domain-containing protein</fullName>
    </recommendedName>
</protein>